<feature type="chain" id="PRO_5042971710" evidence="1">
    <location>
        <begin position="23"/>
        <end position="273"/>
    </location>
</feature>
<accession>A0AAN1GSH8</accession>
<dbReference type="EMBL" id="CP010767">
    <property type="protein sequence ID" value="ATG44170.1"/>
    <property type="molecule type" value="Genomic_DNA"/>
</dbReference>
<dbReference type="Gene3D" id="3.40.50.1820">
    <property type="entry name" value="alpha/beta hydrolase"/>
    <property type="match status" value="1"/>
</dbReference>
<sequence>MIGSFIPSALAGAVLCFSAAMARADCAILLHGLARSEISLAVMGQVLEARGVKVVIPGYPSTDKAVADLAAETLPDAVEHCTALISEGERIHFVTHSMGAILLRHWLQSHRPDALGRTVMLAPPNHGSELVDELGDWEVFGLLNGPAGLQLGTDADSLPSQLPPASFPVGVIAGDLSLNPIFSAIIPGADDGKVSVKSTYLEGMADHIVLPVTHTFMMNNPQVIAQALHFLDAGRFDPDITWLDSITGQIEEACAQGRCSDDSRNQPQGEAQP</sequence>
<protein>
    <submittedName>
        <fullName evidence="2">Alpha/beta hydrolase family protein</fullName>
    </submittedName>
</protein>
<gene>
    <name evidence="2" type="ORF">PhaeoP13_02247</name>
</gene>
<proteinExistence type="predicted"/>
<evidence type="ECO:0000313" key="2">
    <source>
        <dbReference type="EMBL" id="ATG44170.1"/>
    </source>
</evidence>
<dbReference type="GO" id="GO:0016787">
    <property type="term" value="F:hydrolase activity"/>
    <property type="evidence" value="ECO:0007669"/>
    <property type="project" value="UniProtKB-KW"/>
</dbReference>
<dbReference type="RefSeq" id="WP_096871933.1">
    <property type="nucleotide sequence ID" value="NZ_CP010715.1"/>
</dbReference>
<reference evidence="2 3" key="1">
    <citation type="journal article" date="2017" name="Front. Microbiol.">
        <title>Phaeobacter piscinae sp. nov., a species of the Roseobacter group and potential aquaculture probiont.</title>
        <authorList>
            <person name="Sonnenschein E.C."/>
            <person name="Phippen C.B.W."/>
            <person name="Nielsen K.F."/>
            <person name="Mateiu R.V."/>
            <person name="Melchiorsen J."/>
            <person name="Gram L."/>
            <person name="Overmann J."/>
            <person name="Freese H.M."/>
        </authorList>
    </citation>
    <scope>NUCLEOTIDE SEQUENCE [LARGE SCALE GENOMIC DNA]</scope>
    <source>
        <strain evidence="2 3">P13</strain>
    </source>
</reference>
<keyword evidence="2" id="KW-0378">Hydrolase</keyword>
<organism evidence="2 3">
    <name type="scientific">Phaeobacter piscinae</name>
    <dbReference type="NCBI Taxonomy" id="1580596"/>
    <lineage>
        <taxon>Bacteria</taxon>
        <taxon>Pseudomonadati</taxon>
        <taxon>Pseudomonadota</taxon>
        <taxon>Alphaproteobacteria</taxon>
        <taxon>Rhodobacterales</taxon>
        <taxon>Roseobacteraceae</taxon>
        <taxon>Phaeobacter</taxon>
    </lineage>
</organism>
<dbReference type="InterPro" id="IPR029058">
    <property type="entry name" value="AB_hydrolase_fold"/>
</dbReference>
<evidence type="ECO:0000256" key="1">
    <source>
        <dbReference type="SAM" id="SignalP"/>
    </source>
</evidence>
<dbReference type="PANTHER" id="PTHR37946">
    <property type="entry name" value="SLL1969 PROTEIN"/>
    <property type="match status" value="1"/>
</dbReference>
<name>A0AAN1GSH8_9RHOB</name>
<dbReference type="PANTHER" id="PTHR37946:SF1">
    <property type="entry name" value="SLL1969 PROTEIN"/>
    <property type="match status" value="1"/>
</dbReference>
<dbReference type="Proteomes" id="UP000218606">
    <property type="component" value="Chromosome"/>
</dbReference>
<feature type="signal peptide" evidence="1">
    <location>
        <begin position="1"/>
        <end position="22"/>
    </location>
</feature>
<keyword evidence="1" id="KW-0732">Signal</keyword>
<evidence type="ECO:0000313" key="3">
    <source>
        <dbReference type="Proteomes" id="UP000218606"/>
    </source>
</evidence>
<dbReference type="SUPFAM" id="SSF53474">
    <property type="entry name" value="alpha/beta-Hydrolases"/>
    <property type="match status" value="1"/>
</dbReference>
<dbReference type="AlphaFoldDB" id="A0AAN1GSH8"/>